<keyword evidence="1" id="KW-0472">Membrane</keyword>
<sequence length="311" mass="35509">MTKDCRFIDETGAIFQQVKDVNRAWHAGAGGFRTVPTDVNTHAVGIEVVNSGQDPFPDTQELNMSLNFTMLNSLDYEETLEAGAEMLLEVHRYFTFFYVPFNFLLYIFYSHTSNLIKNRYKKPYRVIMVKISQLCILQTIYQTIMLIYDFIVIGFMVWYVRVSSLKLSYHDLDDSVFECSKQLKAFQQLHIHMCIFLFIQTAFNAGDAAGAATIYDPDGYFMPNGRNPVKGRAGIEAYFREDMADGVQTAQTITEEVNGGGEWAFERGSYHLDGTKGRESGAYIQVWKKVDGVWLIHNDCFNVINKAEGRS</sequence>
<proteinExistence type="predicted"/>
<dbReference type="EMBL" id="LIAE01007551">
    <property type="protein sequence ID" value="PAV78491.1"/>
    <property type="molecule type" value="Genomic_DNA"/>
</dbReference>
<accession>A0A2A2KWX3</accession>
<evidence type="ECO:0000259" key="3">
    <source>
        <dbReference type="Pfam" id="PF14534"/>
    </source>
</evidence>
<dbReference type="Gene3D" id="3.40.80.10">
    <property type="entry name" value="Peptidoglycan recognition protein-like"/>
    <property type="match status" value="1"/>
</dbReference>
<dbReference type="GO" id="GO:0009253">
    <property type="term" value="P:peptidoglycan catabolic process"/>
    <property type="evidence" value="ECO:0007669"/>
    <property type="project" value="InterPro"/>
</dbReference>
<dbReference type="InterPro" id="IPR032710">
    <property type="entry name" value="NTF2-like_dom_sf"/>
</dbReference>
<feature type="domain" description="DUF4440" evidence="3">
    <location>
        <begin position="200"/>
        <end position="296"/>
    </location>
</feature>
<dbReference type="Gene3D" id="3.10.450.50">
    <property type="match status" value="1"/>
</dbReference>
<dbReference type="STRING" id="2018661.A0A2A2KWX3"/>
<name>A0A2A2KWX3_9BILA</name>
<evidence type="ECO:0000256" key="1">
    <source>
        <dbReference type="SAM" id="Phobius"/>
    </source>
</evidence>
<dbReference type="InterPro" id="IPR002502">
    <property type="entry name" value="Amidase_domain"/>
</dbReference>
<feature type="transmembrane region" description="Helical" evidence="1">
    <location>
        <begin position="93"/>
        <end position="110"/>
    </location>
</feature>
<gene>
    <name evidence="4" type="ORF">WR25_09549</name>
</gene>
<keyword evidence="1" id="KW-0812">Transmembrane</keyword>
<feature type="domain" description="N-acetylmuramoyl-L-alanine amidase" evidence="2">
    <location>
        <begin position="7"/>
        <end position="61"/>
    </location>
</feature>
<dbReference type="Pfam" id="PF01510">
    <property type="entry name" value="Amidase_2"/>
    <property type="match status" value="1"/>
</dbReference>
<reference evidence="4 5" key="1">
    <citation type="journal article" date="2017" name="Curr. Biol.">
        <title>Genome architecture and evolution of a unichromosomal asexual nematode.</title>
        <authorList>
            <person name="Fradin H."/>
            <person name="Zegar C."/>
            <person name="Gutwein M."/>
            <person name="Lucas J."/>
            <person name="Kovtun M."/>
            <person name="Corcoran D."/>
            <person name="Baugh L.R."/>
            <person name="Kiontke K."/>
            <person name="Gunsalus K."/>
            <person name="Fitch D.H."/>
            <person name="Piano F."/>
        </authorList>
    </citation>
    <scope>NUCLEOTIDE SEQUENCE [LARGE SCALE GENOMIC DNA]</scope>
    <source>
        <strain evidence="4">PF1309</strain>
    </source>
</reference>
<dbReference type="AlphaFoldDB" id="A0A2A2KWX3"/>
<evidence type="ECO:0000313" key="5">
    <source>
        <dbReference type="Proteomes" id="UP000218231"/>
    </source>
</evidence>
<protein>
    <recommendedName>
        <fullName evidence="6">DUF4440 domain-containing protein</fullName>
    </recommendedName>
</protein>
<dbReference type="InterPro" id="IPR027843">
    <property type="entry name" value="DUF4440"/>
</dbReference>
<feature type="transmembrane region" description="Helical" evidence="1">
    <location>
        <begin position="131"/>
        <end position="160"/>
    </location>
</feature>
<dbReference type="Pfam" id="PF14534">
    <property type="entry name" value="DUF4440"/>
    <property type="match status" value="1"/>
</dbReference>
<dbReference type="SUPFAM" id="SSF54427">
    <property type="entry name" value="NTF2-like"/>
    <property type="match status" value="1"/>
</dbReference>
<dbReference type="PANTHER" id="PTHR31664">
    <property type="entry name" value="PROTEIN CBG16427"/>
    <property type="match status" value="1"/>
</dbReference>
<dbReference type="OrthoDB" id="5970825at2759"/>
<keyword evidence="1" id="KW-1133">Transmembrane helix</keyword>
<dbReference type="SUPFAM" id="SSF55846">
    <property type="entry name" value="N-acetylmuramoyl-L-alanine amidase-like"/>
    <property type="match status" value="1"/>
</dbReference>
<dbReference type="GO" id="GO:0008745">
    <property type="term" value="F:N-acetylmuramoyl-L-alanine amidase activity"/>
    <property type="evidence" value="ECO:0007669"/>
    <property type="project" value="InterPro"/>
</dbReference>
<comment type="caution">
    <text evidence="4">The sequence shown here is derived from an EMBL/GenBank/DDBJ whole genome shotgun (WGS) entry which is preliminary data.</text>
</comment>
<dbReference type="Proteomes" id="UP000218231">
    <property type="component" value="Unassembled WGS sequence"/>
</dbReference>
<dbReference type="InterPro" id="IPR036505">
    <property type="entry name" value="Amidase/PGRP_sf"/>
</dbReference>
<keyword evidence="5" id="KW-1185">Reference proteome</keyword>
<evidence type="ECO:0000313" key="4">
    <source>
        <dbReference type="EMBL" id="PAV78491.1"/>
    </source>
</evidence>
<organism evidence="4 5">
    <name type="scientific">Diploscapter pachys</name>
    <dbReference type="NCBI Taxonomy" id="2018661"/>
    <lineage>
        <taxon>Eukaryota</taxon>
        <taxon>Metazoa</taxon>
        <taxon>Ecdysozoa</taxon>
        <taxon>Nematoda</taxon>
        <taxon>Chromadorea</taxon>
        <taxon>Rhabditida</taxon>
        <taxon>Rhabditina</taxon>
        <taxon>Rhabditomorpha</taxon>
        <taxon>Rhabditoidea</taxon>
        <taxon>Rhabditidae</taxon>
        <taxon>Diploscapter</taxon>
    </lineage>
</organism>
<evidence type="ECO:0000259" key="2">
    <source>
        <dbReference type="Pfam" id="PF01510"/>
    </source>
</evidence>
<dbReference type="PANTHER" id="PTHR31664:SF8">
    <property type="entry name" value="DUF4440 DOMAIN-CONTAINING PROTEIN"/>
    <property type="match status" value="1"/>
</dbReference>
<evidence type="ECO:0008006" key="6">
    <source>
        <dbReference type="Google" id="ProtNLM"/>
    </source>
</evidence>